<feature type="transmembrane region" description="Helical" evidence="1">
    <location>
        <begin position="44"/>
        <end position="68"/>
    </location>
</feature>
<keyword evidence="1" id="KW-0472">Membrane</keyword>
<dbReference type="Proteomes" id="UP000186819">
    <property type="component" value="Unassembled WGS sequence"/>
</dbReference>
<sequence length="431" mass="46754">MNGSAAAVKARELAKMKRVALALLATVTLLFVLARLQHGAGVWGWVAAFAEAAMIGALADWFAVVALFRHPLGLPIPHTAIIPANKDRIAGNLAAFIRDKFLATDTIVRKLRAFDPAGRLALWLQQPDNAALMAGKLASALAGWLDFIDDARVRRFLAASIRGRLKDLDLSAMSGKILDALTADDRHQEVLDAALARLARWLDDPDVQAAFAAMIVEVAGKEYPKVLRAVGLVTDTEEFSRRIAGSIVRGINGWLHDIGDDPQHPRRQAFDESVAEFIERLKTDVDLAARIEAAKRDMLAHPAMAAYLNGLWDDMKTWLRSDLQRADSHLAARLRGAAMAFGATLATNPALHDSLDDHLQSAVVALADDFRDGLADHIASTIRGWKDEDLVRELELSVGRDLQFIRLNGTLVGGAIGVLLHALTLLAGRAG</sequence>
<dbReference type="RefSeq" id="WP_076603674.1">
    <property type="nucleotide sequence ID" value="NZ_FTMD01000014.1"/>
</dbReference>
<dbReference type="PANTHER" id="PTHR38442:SF1">
    <property type="entry name" value="INNER MEMBRANE PROTEIN"/>
    <property type="match status" value="1"/>
</dbReference>
<keyword evidence="1" id="KW-0812">Transmembrane</keyword>
<gene>
    <name evidence="2" type="ORF">SAMN05421829_114108</name>
</gene>
<dbReference type="EMBL" id="FTMD01000014">
    <property type="protein sequence ID" value="SIR39806.1"/>
    <property type="molecule type" value="Genomic_DNA"/>
</dbReference>
<accession>A0A1N7ALC8</accession>
<evidence type="ECO:0000256" key="1">
    <source>
        <dbReference type="SAM" id="Phobius"/>
    </source>
</evidence>
<dbReference type="OrthoDB" id="9769590at2"/>
<dbReference type="STRING" id="34027.SAMN05421829_114108"/>
<dbReference type="Pfam" id="PF04286">
    <property type="entry name" value="DUF445"/>
    <property type="match status" value="1"/>
</dbReference>
<dbReference type="AlphaFoldDB" id="A0A1N7ALC8"/>
<organism evidence="2 3">
    <name type="scientific">Aromatoleum tolulyticum</name>
    <dbReference type="NCBI Taxonomy" id="34027"/>
    <lineage>
        <taxon>Bacteria</taxon>
        <taxon>Pseudomonadati</taxon>
        <taxon>Pseudomonadota</taxon>
        <taxon>Betaproteobacteria</taxon>
        <taxon>Rhodocyclales</taxon>
        <taxon>Rhodocyclaceae</taxon>
        <taxon>Aromatoleum</taxon>
    </lineage>
</organism>
<keyword evidence="1" id="KW-1133">Transmembrane helix</keyword>
<dbReference type="GO" id="GO:0005886">
    <property type="term" value="C:plasma membrane"/>
    <property type="evidence" value="ECO:0007669"/>
    <property type="project" value="TreeGrafter"/>
</dbReference>
<protein>
    <submittedName>
        <fullName evidence="2">Uncharacterized membrane-anchored protein YjiN, DUF445 family</fullName>
    </submittedName>
</protein>
<keyword evidence="3" id="KW-1185">Reference proteome</keyword>
<dbReference type="InterPro" id="IPR007383">
    <property type="entry name" value="DUF445"/>
</dbReference>
<evidence type="ECO:0000313" key="2">
    <source>
        <dbReference type="EMBL" id="SIR39806.1"/>
    </source>
</evidence>
<dbReference type="PANTHER" id="PTHR38442">
    <property type="entry name" value="INNER MEMBRANE PROTEIN-RELATED"/>
    <property type="match status" value="1"/>
</dbReference>
<proteinExistence type="predicted"/>
<evidence type="ECO:0000313" key="3">
    <source>
        <dbReference type="Proteomes" id="UP000186819"/>
    </source>
</evidence>
<reference evidence="3" key="1">
    <citation type="submission" date="2017-01" db="EMBL/GenBank/DDBJ databases">
        <authorList>
            <person name="Varghese N."/>
            <person name="Submissions S."/>
        </authorList>
    </citation>
    <scope>NUCLEOTIDE SEQUENCE [LARGE SCALE GENOMIC DNA]</scope>
    <source>
        <strain evidence="3">ATCC 51758</strain>
    </source>
</reference>
<name>A0A1N7ALC8_9RHOO</name>
<feature type="transmembrane region" description="Helical" evidence="1">
    <location>
        <begin position="407"/>
        <end position="428"/>
    </location>
</feature>